<comment type="function">
    <text evidence="3">Binds specifically to cytosolic chaperonin (c-CPN) and transfers target proteins to it. Binds to nascent polypeptide chain and promotes folding in an environment in which there are many competing pathways for nonnative proteins.</text>
</comment>
<keyword evidence="2" id="KW-0143">Chaperone</keyword>
<organism evidence="8 9">
    <name type="scientific">Podarcis muralis</name>
    <name type="common">Wall lizard</name>
    <name type="synonym">Lacerta muralis</name>
    <dbReference type="NCBI Taxonomy" id="64176"/>
    <lineage>
        <taxon>Eukaryota</taxon>
        <taxon>Metazoa</taxon>
        <taxon>Chordata</taxon>
        <taxon>Craniata</taxon>
        <taxon>Vertebrata</taxon>
        <taxon>Euteleostomi</taxon>
        <taxon>Lepidosauria</taxon>
        <taxon>Squamata</taxon>
        <taxon>Bifurcata</taxon>
        <taxon>Unidentata</taxon>
        <taxon>Episquamata</taxon>
        <taxon>Laterata</taxon>
        <taxon>Lacertibaenia</taxon>
        <taxon>Lacertidae</taxon>
        <taxon>Podarcis</taxon>
    </lineage>
</organism>
<dbReference type="Pfam" id="PF01920">
    <property type="entry name" value="Prefoldin_2"/>
    <property type="match status" value="1"/>
</dbReference>
<dbReference type="Gene3D" id="1.10.287.370">
    <property type="match status" value="1"/>
</dbReference>
<evidence type="ECO:0000256" key="4">
    <source>
        <dbReference type="ARBA" id="ARBA00066061"/>
    </source>
</evidence>
<protein>
    <recommendedName>
        <fullName evidence="5">Prefoldin subunit 2</fullName>
    </recommendedName>
</protein>
<accession>A0A670HJR0</accession>
<dbReference type="PANTHER" id="PTHR13303">
    <property type="entry name" value="PREFOLDIN SUBUNIT 2"/>
    <property type="match status" value="1"/>
</dbReference>
<feature type="coiled-coil region" evidence="6">
    <location>
        <begin position="86"/>
        <end position="120"/>
    </location>
</feature>
<sequence>MSNGVGTASSAGGAGKAMTAEQVVAGFNCLRHEQRGLASMAAELELELELNEHKLVIETLREVDPTRKYYWMVGGVLLERTVEDVLPALENNKEQINKIIETLTQQLQTKGRELNEFRGKHNVRLMGEDDQKAPSKDSSEGSGKKMGGGSLFRIKGVQKLLRRGK</sequence>
<dbReference type="Ensembl" id="ENSPMRT00000000029.1">
    <property type="protein sequence ID" value="ENSPMRP00000000028.1"/>
    <property type="gene ID" value="ENSPMRG00000000023.1"/>
</dbReference>
<evidence type="ECO:0000256" key="3">
    <source>
        <dbReference type="ARBA" id="ARBA00024667"/>
    </source>
</evidence>
<keyword evidence="6" id="KW-0175">Coiled coil</keyword>
<dbReference type="GO" id="GO:0051082">
    <property type="term" value="F:unfolded protein binding"/>
    <property type="evidence" value="ECO:0007669"/>
    <property type="project" value="InterPro"/>
</dbReference>
<reference evidence="8 9" key="1">
    <citation type="journal article" date="2019" name="Proc. Natl. Acad. Sci. U.S.A.">
        <title>Regulatory changes in pterin and carotenoid genes underlie balanced color polymorphisms in the wall lizard.</title>
        <authorList>
            <person name="Andrade P."/>
            <person name="Pinho C."/>
            <person name="Perez I de Lanuza G."/>
            <person name="Afonso S."/>
            <person name="Brejcha J."/>
            <person name="Rubin C.J."/>
            <person name="Wallerman O."/>
            <person name="Pereira P."/>
            <person name="Sabatino S.J."/>
            <person name="Bellati A."/>
            <person name="Pellitteri-Rosa D."/>
            <person name="Bosakova Z."/>
            <person name="Bunikis I."/>
            <person name="Carretero M.A."/>
            <person name="Feiner N."/>
            <person name="Marsik P."/>
            <person name="Pauperio F."/>
            <person name="Salvi D."/>
            <person name="Soler L."/>
            <person name="While G.M."/>
            <person name="Uller T."/>
            <person name="Font E."/>
            <person name="Andersson L."/>
            <person name="Carneiro M."/>
        </authorList>
    </citation>
    <scope>NUCLEOTIDE SEQUENCE</scope>
</reference>
<comment type="subunit">
    <text evidence="4">Heterohexamer of two PFD-alpha type and four PFD-beta type subunits. Component of the PAQosome complex which is responsible for the biogenesis of several protein complexes and which consists of R2TP complex members RUVBL1, RUVBL2, RPAP3 and PIH1D1, URI complex members PFDN2, PFDN6, PDRG1, UXT and URI1 as well as ASDURF, POLR2E and DNAAF10/WDR92. Interacts with URI1; the interaction is phosphorylation-dependent and occurs in a growth-dependent manner.</text>
</comment>
<keyword evidence="9" id="KW-1185">Reference proteome</keyword>
<evidence type="ECO:0000313" key="9">
    <source>
        <dbReference type="Proteomes" id="UP000472272"/>
    </source>
</evidence>
<dbReference type="InterPro" id="IPR027235">
    <property type="entry name" value="PFD2"/>
</dbReference>
<evidence type="ECO:0000256" key="1">
    <source>
        <dbReference type="ARBA" id="ARBA00008045"/>
    </source>
</evidence>
<dbReference type="SUPFAM" id="SSF46579">
    <property type="entry name" value="Prefoldin"/>
    <property type="match status" value="1"/>
</dbReference>
<feature type="region of interest" description="Disordered" evidence="7">
    <location>
        <begin position="123"/>
        <end position="165"/>
    </location>
</feature>
<dbReference type="FunFam" id="1.10.287.370:FF:000002">
    <property type="entry name" value="Prefoldin subunit 2"/>
    <property type="match status" value="1"/>
</dbReference>
<proteinExistence type="inferred from homology"/>
<dbReference type="GO" id="GO:0006457">
    <property type="term" value="P:protein folding"/>
    <property type="evidence" value="ECO:0007669"/>
    <property type="project" value="InterPro"/>
</dbReference>
<reference evidence="8" key="2">
    <citation type="submission" date="2025-08" db="UniProtKB">
        <authorList>
            <consortium name="Ensembl"/>
        </authorList>
    </citation>
    <scope>IDENTIFICATION</scope>
</reference>
<dbReference type="InterPro" id="IPR002777">
    <property type="entry name" value="PFD_beta-like"/>
</dbReference>
<evidence type="ECO:0000256" key="6">
    <source>
        <dbReference type="SAM" id="Coils"/>
    </source>
</evidence>
<dbReference type="OMA" id="SAXASSP"/>
<dbReference type="Proteomes" id="UP000472272">
    <property type="component" value="Chromosome 1"/>
</dbReference>
<evidence type="ECO:0000256" key="7">
    <source>
        <dbReference type="SAM" id="MobiDB-lite"/>
    </source>
</evidence>
<evidence type="ECO:0000313" key="8">
    <source>
        <dbReference type="Ensembl" id="ENSPMRP00000000028.1"/>
    </source>
</evidence>
<name>A0A670HJR0_PODMU</name>
<evidence type="ECO:0000256" key="5">
    <source>
        <dbReference type="ARBA" id="ARBA00067448"/>
    </source>
</evidence>
<feature type="compositionally biased region" description="Basic and acidic residues" evidence="7">
    <location>
        <begin position="126"/>
        <end position="143"/>
    </location>
</feature>
<dbReference type="GO" id="GO:0016272">
    <property type="term" value="C:prefoldin complex"/>
    <property type="evidence" value="ECO:0007669"/>
    <property type="project" value="InterPro"/>
</dbReference>
<comment type="similarity">
    <text evidence="1">Belongs to the prefoldin subunit beta family.</text>
</comment>
<dbReference type="InterPro" id="IPR009053">
    <property type="entry name" value="Prefoldin"/>
</dbReference>
<dbReference type="GeneTree" id="ENSGT00390000009272"/>
<dbReference type="AlphaFoldDB" id="A0A670HJR0"/>
<reference evidence="8" key="3">
    <citation type="submission" date="2025-09" db="UniProtKB">
        <authorList>
            <consortium name="Ensembl"/>
        </authorList>
    </citation>
    <scope>IDENTIFICATION</scope>
</reference>
<dbReference type="CDD" id="cd23163">
    <property type="entry name" value="Prefoldin_2"/>
    <property type="match status" value="1"/>
</dbReference>
<evidence type="ECO:0000256" key="2">
    <source>
        <dbReference type="ARBA" id="ARBA00023186"/>
    </source>
</evidence>